<dbReference type="GO" id="GO:0016874">
    <property type="term" value="F:ligase activity"/>
    <property type="evidence" value="ECO:0007669"/>
    <property type="project" value="UniProtKB-KW"/>
</dbReference>
<evidence type="ECO:0000256" key="5">
    <source>
        <dbReference type="SAM" id="Phobius"/>
    </source>
</evidence>
<feature type="domain" description="O-antigen ligase-related" evidence="6">
    <location>
        <begin position="156"/>
        <end position="309"/>
    </location>
</feature>
<reference evidence="8" key="1">
    <citation type="journal article" date="2019" name="Int. J. Syst. Evol. Microbiol.">
        <title>The Global Catalogue of Microorganisms (GCM) 10K type strain sequencing project: providing services to taxonomists for standard genome sequencing and annotation.</title>
        <authorList>
            <consortium name="The Broad Institute Genomics Platform"/>
            <consortium name="The Broad Institute Genome Sequencing Center for Infectious Disease"/>
            <person name="Wu L."/>
            <person name="Ma J."/>
        </authorList>
    </citation>
    <scope>NUCLEOTIDE SEQUENCE [LARGE SCALE GENOMIC DNA]</scope>
    <source>
        <strain evidence="8">CGMCC 1.15731</strain>
    </source>
</reference>
<evidence type="ECO:0000256" key="2">
    <source>
        <dbReference type="ARBA" id="ARBA00022692"/>
    </source>
</evidence>
<feature type="transmembrane region" description="Helical" evidence="5">
    <location>
        <begin position="334"/>
        <end position="351"/>
    </location>
</feature>
<dbReference type="RefSeq" id="WP_374831765.1">
    <property type="nucleotide sequence ID" value="NZ_JBHEEZ010000010.1"/>
</dbReference>
<keyword evidence="2 5" id="KW-0812">Transmembrane</keyword>
<feature type="transmembrane region" description="Helical" evidence="5">
    <location>
        <begin position="303"/>
        <end position="322"/>
    </location>
</feature>
<feature type="transmembrane region" description="Helical" evidence="5">
    <location>
        <begin position="7"/>
        <end position="24"/>
    </location>
</feature>
<dbReference type="PANTHER" id="PTHR37422:SF23">
    <property type="entry name" value="TEICHURONIC ACID BIOSYNTHESIS PROTEIN TUAE"/>
    <property type="match status" value="1"/>
</dbReference>
<evidence type="ECO:0000313" key="8">
    <source>
        <dbReference type="Proteomes" id="UP001596042"/>
    </source>
</evidence>
<keyword evidence="3 5" id="KW-1133">Transmembrane helix</keyword>
<feature type="transmembrane region" description="Helical" evidence="5">
    <location>
        <begin position="36"/>
        <end position="54"/>
    </location>
</feature>
<dbReference type="Proteomes" id="UP001596042">
    <property type="component" value="Unassembled WGS sequence"/>
</dbReference>
<evidence type="ECO:0000256" key="3">
    <source>
        <dbReference type="ARBA" id="ARBA00022989"/>
    </source>
</evidence>
<feature type="transmembrane region" description="Helical" evidence="5">
    <location>
        <begin position="195"/>
        <end position="215"/>
    </location>
</feature>
<dbReference type="EMBL" id="JBHSEL010000052">
    <property type="protein sequence ID" value="MFC4625084.1"/>
    <property type="molecule type" value="Genomic_DNA"/>
</dbReference>
<gene>
    <name evidence="7" type="ORF">ACFO1V_07610</name>
</gene>
<feature type="transmembrane region" description="Helical" evidence="5">
    <location>
        <begin position="124"/>
        <end position="142"/>
    </location>
</feature>
<comment type="caution">
    <text evidence="7">The sequence shown here is derived from an EMBL/GenBank/DDBJ whole genome shotgun (WGS) entry which is preliminary data.</text>
</comment>
<feature type="transmembrane region" description="Helical" evidence="5">
    <location>
        <begin position="66"/>
        <end position="84"/>
    </location>
</feature>
<proteinExistence type="predicted"/>
<accession>A0ABV9H6X4</accession>
<feature type="transmembrane region" description="Helical" evidence="5">
    <location>
        <begin position="90"/>
        <end position="112"/>
    </location>
</feature>
<evidence type="ECO:0000313" key="7">
    <source>
        <dbReference type="EMBL" id="MFC4625084.1"/>
    </source>
</evidence>
<feature type="transmembrane region" description="Helical" evidence="5">
    <location>
        <begin position="154"/>
        <end position="183"/>
    </location>
</feature>
<evidence type="ECO:0000256" key="1">
    <source>
        <dbReference type="ARBA" id="ARBA00004141"/>
    </source>
</evidence>
<dbReference type="Pfam" id="PF04932">
    <property type="entry name" value="Wzy_C"/>
    <property type="match status" value="1"/>
</dbReference>
<sequence>MPFRIGIGPVLLFLYSCIGIYLFCGRHGTVRGFARSFFVLILLYAAWSLGLVLFRDEPLLNNRQIGYTALIAVFAFAGIGMVLVQNPLRWYVLGSRIGVMFAALISAAFSLFDTERFGIGGNEAVFALMVGISAIGAGIRIHNAPAYLPNGPQWLLMGMAGVLLSGTRAVIIVFPFFLAVEFYCFFKRFNIRQQVACYMALATIITGMVMIGPVSDILDRRFAGMIDYYSSGDSRQWVDKQSADIRAVMWTSAARVIAEHPLTGVGGYSKMSVVRAAAGEQGNLIDGFRHVHNSVLDELLNDGMIGLILQVGAFVALVVFLWRNFSDWSLRRALIYFTLVCFSYGMLHTPLLHEGTIAAVMFYLAVMYATASRHIMARRRMVMSEFVRE</sequence>
<dbReference type="PANTHER" id="PTHR37422">
    <property type="entry name" value="TEICHURONIC ACID BIOSYNTHESIS PROTEIN TUAE"/>
    <property type="match status" value="1"/>
</dbReference>
<protein>
    <submittedName>
        <fullName evidence="7">O-antigen ligase family protein</fullName>
    </submittedName>
</protein>
<name>A0ABV9H6X4_9HYPH</name>
<feature type="transmembrane region" description="Helical" evidence="5">
    <location>
        <begin position="357"/>
        <end position="376"/>
    </location>
</feature>
<keyword evidence="4 5" id="KW-0472">Membrane</keyword>
<dbReference type="PROSITE" id="PS51257">
    <property type="entry name" value="PROKAR_LIPOPROTEIN"/>
    <property type="match status" value="1"/>
</dbReference>
<dbReference type="InterPro" id="IPR051533">
    <property type="entry name" value="WaaL-like"/>
</dbReference>
<evidence type="ECO:0000256" key="4">
    <source>
        <dbReference type="ARBA" id="ARBA00023136"/>
    </source>
</evidence>
<keyword evidence="8" id="KW-1185">Reference proteome</keyword>
<evidence type="ECO:0000259" key="6">
    <source>
        <dbReference type="Pfam" id="PF04932"/>
    </source>
</evidence>
<keyword evidence="7" id="KW-0436">Ligase</keyword>
<comment type="subcellular location">
    <subcellularLocation>
        <location evidence="1">Membrane</location>
        <topology evidence="1">Multi-pass membrane protein</topology>
    </subcellularLocation>
</comment>
<organism evidence="7 8">
    <name type="scientific">Daeguia caeni</name>
    <dbReference type="NCBI Taxonomy" id="439612"/>
    <lineage>
        <taxon>Bacteria</taxon>
        <taxon>Pseudomonadati</taxon>
        <taxon>Pseudomonadota</taxon>
        <taxon>Alphaproteobacteria</taxon>
        <taxon>Hyphomicrobiales</taxon>
        <taxon>Brucellaceae</taxon>
        <taxon>Daeguia</taxon>
    </lineage>
</organism>
<dbReference type="InterPro" id="IPR007016">
    <property type="entry name" value="O-antigen_ligase-rel_domated"/>
</dbReference>